<reference evidence="2" key="1">
    <citation type="submission" date="2022-07" db="EMBL/GenBank/DDBJ databases">
        <title>Phylogenomic reconstructions and comparative analyses of Kickxellomycotina fungi.</title>
        <authorList>
            <person name="Reynolds N.K."/>
            <person name="Stajich J.E."/>
            <person name="Barry K."/>
            <person name="Grigoriev I.V."/>
            <person name="Crous P."/>
            <person name="Smith M.E."/>
        </authorList>
    </citation>
    <scope>NUCLEOTIDE SEQUENCE</scope>
    <source>
        <strain evidence="2">NBRC 105413</strain>
    </source>
</reference>
<accession>A0A9W7XRZ6</accession>
<comment type="caution">
    <text evidence="2">The sequence shown here is derived from an EMBL/GenBank/DDBJ whole genome shotgun (WGS) entry which is preliminary data.</text>
</comment>
<evidence type="ECO:0000313" key="2">
    <source>
        <dbReference type="EMBL" id="KAJ1648275.1"/>
    </source>
</evidence>
<dbReference type="AlphaFoldDB" id="A0A9W7XRZ6"/>
<protein>
    <submittedName>
        <fullName evidence="2">Uncharacterized protein</fullName>
    </submittedName>
</protein>
<keyword evidence="3" id="KW-1185">Reference proteome</keyword>
<organism evidence="2 3">
    <name type="scientific">Coemansia asiatica</name>
    <dbReference type="NCBI Taxonomy" id="1052880"/>
    <lineage>
        <taxon>Eukaryota</taxon>
        <taxon>Fungi</taxon>
        <taxon>Fungi incertae sedis</taxon>
        <taxon>Zoopagomycota</taxon>
        <taxon>Kickxellomycotina</taxon>
        <taxon>Kickxellomycetes</taxon>
        <taxon>Kickxellales</taxon>
        <taxon>Kickxellaceae</taxon>
        <taxon>Coemansia</taxon>
    </lineage>
</organism>
<evidence type="ECO:0000256" key="1">
    <source>
        <dbReference type="SAM" id="MobiDB-lite"/>
    </source>
</evidence>
<gene>
    <name evidence="2" type="ORF">LPJ64_000431</name>
</gene>
<evidence type="ECO:0000313" key="3">
    <source>
        <dbReference type="Proteomes" id="UP001145021"/>
    </source>
</evidence>
<sequence>MNSNYGAIDNIEVNNAYTQPLQFRPYRPPPTPLSQEDIAQRKRSLGIVSLCSEDDSDNDSDRSSLLSMGFSSIMDSDAGSINGPETKDSPGNPSHSMHGSWLWCLPWNNQCRCCTTW</sequence>
<dbReference type="Proteomes" id="UP001145021">
    <property type="component" value="Unassembled WGS sequence"/>
</dbReference>
<proteinExistence type="predicted"/>
<feature type="region of interest" description="Disordered" evidence="1">
    <location>
        <begin position="76"/>
        <end position="97"/>
    </location>
</feature>
<name>A0A9W7XRZ6_9FUNG</name>
<dbReference type="EMBL" id="JANBOH010000008">
    <property type="protein sequence ID" value="KAJ1648275.1"/>
    <property type="molecule type" value="Genomic_DNA"/>
</dbReference>